<dbReference type="Pfam" id="PF00079">
    <property type="entry name" value="Serpin"/>
    <property type="match status" value="1"/>
</dbReference>
<dbReference type="CDD" id="cd19591">
    <property type="entry name" value="serpin_like"/>
    <property type="match status" value="1"/>
</dbReference>
<proteinExistence type="inferred from homology"/>
<dbReference type="PROSITE" id="PS00284">
    <property type="entry name" value="SERPIN"/>
    <property type="match status" value="1"/>
</dbReference>
<comment type="similarity">
    <text evidence="4">Belongs to the serpin family.</text>
</comment>
<dbReference type="EMBL" id="JRHO01000014">
    <property type="protein sequence ID" value="KGK98234.1"/>
    <property type="molecule type" value="Genomic_DNA"/>
</dbReference>
<dbReference type="Gene3D" id="3.30.497.10">
    <property type="entry name" value="Antithrombin, subunit I, domain 2"/>
    <property type="match status" value="1"/>
</dbReference>
<dbReference type="SMART" id="SM00093">
    <property type="entry name" value="SERPIN"/>
    <property type="match status" value="1"/>
</dbReference>
<evidence type="ECO:0000256" key="3">
    <source>
        <dbReference type="ARBA" id="ARBA00022729"/>
    </source>
</evidence>
<dbReference type="InterPro" id="IPR036186">
    <property type="entry name" value="Serpin_sf"/>
</dbReference>
<organism evidence="6 7">
    <name type="scientific">Methanococcoides methylutens</name>
    <dbReference type="NCBI Taxonomy" id="2226"/>
    <lineage>
        <taxon>Archaea</taxon>
        <taxon>Methanobacteriati</taxon>
        <taxon>Methanobacteriota</taxon>
        <taxon>Stenosarchaea group</taxon>
        <taxon>Methanomicrobia</taxon>
        <taxon>Methanosarcinales</taxon>
        <taxon>Methanosarcinaceae</taxon>
        <taxon>Methanococcoides</taxon>
    </lineage>
</organism>
<keyword evidence="2" id="KW-0964">Secreted</keyword>
<evidence type="ECO:0000259" key="5">
    <source>
        <dbReference type="SMART" id="SM00093"/>
    </source>
</evidence>
<gene>
    <name evidence="6" type="ORF">LI82_10975</name>
</gene>
<comment type="subcellular location">
    <subcellularLocation>
        <location evidence="1">Secreted</location>
    </subcellularLocation>
</comment>
<dbReference type="GO" id="GO:0004867">
    <property type="term" value="F:serine-type endopeptidase inhibitor activity"/>
    <property type="evidence" value="ECO:0007669"/>
    <property type="project" value="InterPro"/>
</dbReference>
<dbReference type="PANTHER" id="PTHR11461:SF211">
    <property type="entry name" value="GH10112P-RELATED"/>
    <property type="match status" value="1"/>
</dbReference>
<reference evidence="6 7" key="1">
    <citation type="submission" date="2014-09" db="EMBL/GenBank/DDBJ databases">
        <title>Draft genome sequence of an obligately methylotrophic methanogen, Methanococcoides methylutens, isolated from marine sediment.</title>
        <authorList>
            <person name="Guan Y."/>
            <person name="Ngugi D.K."/>
            <person name="Blom J."/>
            <person name="Ali S."/>
            <person name="Ferry J.G."/>
            <person name="Stingl U."/>
        </authorList>
    </citation>
    <scope>NUCLEOTIDE SEQUENCE [LARGE SCALE GENOMIC DNA]</scope>
    <source>
        <strain evidence="6 7">DSM 2657</strain>
    </source>
</reference>
<sequence>MTSKQTILAILLLTLSLTCIGCVENTQADPDTTINAQSVEEYDLAAANNDFAFDLYSELQDGGDENLLISPYSIFTAMAICYDGSAGNTQEEMANVFYYPMDRSVLRLSAKDYIHTINNDPDEYELTTANALWLRKGVQLKPEYESAVENYYSGKIEELDFANDPKGSIDTINKWIEEKTNNKIKDVLNSDAIDGSKAMVITNAIYFNGKWINEFPEENTKKEYFHPSEGQQSSVDMMSTSGFYNYGESSKAHIIELPYKGDDLSMYVVLPENADIGSFESSFTLNEYNSLKMNMNTDHEVNLWLPKFKFESTTQLSDTLAGMGMTDAFSNANFSGINEEADLTISRVIHKAVIDVQEKGTEAATATAVVAEDGLSYNQPVIKEFRADHPFMFFIEDKRTGCILFMGKVEHPEYDEVTPE</sequence>
<dbReference type="Proteomes" id="UP000029859">
    <property type="component" value="Unassembled WGS sequence"/>
</dbReference>
<dbReference type="InterPro" id="IPR000215">
    <property type="entry name" value="Serpin_fam"/>
</dbReference>
<evidence type="ECO:0000256" key="4">
    <source>
        <dbReference type="RuleBase" id="RU000411"/>
    </source>
</evidence>
<keyword evidence="7" id="KW-1185">Reference proteome</keyword>
<dbReference type="AlphaFoldDB" id="A0A099SZY5"/>
<evidence type="ECO:0000256" key="1">
    <source>
        <dbReference type="ARBA" id="ARBA00004613"/>
    </source>
</evidence>
<protein>
    <submittedName>
        <fullName evidence="6">Serpin</fullName>
    </submittedName>
</protein>
<dbReference type="OrthoDB" id="371710at2157"/>
<evidence type="ECO:0000313" key="7">
    <source>
        <dbReference type="Proteomes" id="UP000029859"/>
    </source>
</evidence>
<evidence type="ECO:0000256" key="2">
    <source>
        <dbReference type="ARBA" id="ARBA00022525"/>
    </source>
</evidence>
<accession>A0A099SZY5</accession>
<dbReference type="InterPro" id="IPR023795">
    <property type="entry name" value="Serpin_CS"/>
</dbReference>
<dbReference type="FunFam" id="3.30.497.10:FF:000031">
    <property type="entry name" value="Putative salivary serpin"/>
    <property type="match status" value="1"/>
</dbReference>
<dbReference type="InterPro" id="IPR023796">
    <property type="entry name" value="Serpin_dom"/>
</dbReference>
<name>A0A099SZY5_METMT</name>
<dbReference type="SUPFAM" id="SSF56574">
    <property type="entry name" value="Serpins"/>
    <property type="match status" value="1"/>
</dbReference>
<dbReference type="PANTHER" id="PTHR11461">
    <property type="entry name" value="SERINE PROTEASE INHIBITOR, SERPIN"/>
    <property type="match status" value="1"/>
</dbReference>
<keyword evidence="3" id="KW-0732">Signal</keyword>
<evidence type="ECO:0000313" key="6">
    <source>
        <dbReference type="EMBL" id="KGK98234.1"/>
    </source>
</evidence>
<dbReference type="InterPro" id="IPR042178">
    <property type="entry name" value="Serpin_sf_1"/>
</dbReference>
<dbReference type="RefSeq" id="WP_048195574.1">
    <property type="nucleotide sequence ID" value="NZ_CAAGSM010000001.1"/>
</dbReference>
<dbReference type="Gene3D" id="2.30.39.10">
    <property type="entry name" value="Alpha-1-antitrypsin, domain 1"/>
    <property type="match status" value="1"/>
</dbReference>
<feature type="domain" description="Serpin" evidence="5">
    <location>
        <begin position="53"/>
        <end position="412"/>
    </location>
</feature>
<comment type="caution">
    <text evidence="6">The sequence shown here is derived from an EMBL/GenBank/DDBJ whole genome shotgun (WGS) entry which is preliminary data.</text>
</comment>
<dbReference type="InterPro" id="IPR042185">
    <property type="entry name" value="Serpin_sf_2"/>
</dbReference>
<dbReference type="GO" id="GO:0005615">
    <property type="term" value="C:extracellular space"/>
    <property type="evidence" value="ECO:0007669"/>
    <property type="project" value="InterPro"/>
</dbReference>